<reference evidence="8 9" key="1">
    <citation type="journal article" date="2018" name="BMC Genomics">
        <title>Genomic comparison of Trypanosoma conorhini and Trypanosoma rangeli to Trypanosoma cruzi strains of high and low virulence.</title>
        <authorList>
            <person name="Bradwell K.R."/>
            <person name="Koparde V.N."/>
            <person name="Matveyev A.V."/>
            <person name="Serrano M.G."/>
            <person name="Alves J.M."/>
            <person name="Parikh H."/>
            <person name="Huang B."/>
            <person name="Lee V."/>
            <person name="Espinosa-Alvarez O."/>
            <person name="Ortiz P.A."/>
            <person name="Costa-Martins A.G."/>
            <person name="Teixeira M.M."/>
            <person name="Buck G.A."/>
        </authorList>
    </citation>
    <scope>NUCLEOTIDE SEQUENCE [LARGE SCALE GENOMIC DNA]</scope>
    <source>
        <strain evidence="8 9">AM80</strain>
    </source>
</reference>
<dbReference type="PROSITE" id="PS50103">
    <property type="entry name" value="ZF_C3H1"/>
    <property type="match status" value="1"/>
</dbReference>
<feature type="compositionally biased region" description="Basic residues" evidence="5">
    <location>
        <begin position="160"/>
        <end position="170"/>
    </location>
</feature>
<proteinExistence type="predicted"/>
<dbReference type="InterPro" id="IPR036869">
    <property type="entry name" value="J_dom_sf"/>
</dbReference>
<evidence type="ECO:0000259" key="6">
    <source>
        <dbReference type="PROSITE" id="PS50076"/>
    </source>
</evidence>
<dbReference type="SUPFAM" id="SSF46565">
    <property type="entry name" value="Chaperone J-domain"/>
    <property type="match status" value="1"/>
</dbReference>
<dbReference type="EMBL" id="MKGL01000097">
    <property type="protein sequence ID" value="RNF06956.1"/>
    <property type="molecule type" value="Genomic_DNA"/>
</dbReference>
<evidence type="ECO:0000256" key="2">
    <source>
        <dbReference type="ARBA" id="ARBA00022771"/>
    </source>
</evidence>
<dbReference type="CDD" id="cd06257">
    <property type="entry name" value="DnaJ"/>
    <property type="match status" value="1"/>
</dbReference>
<keyword evidence="3 4" id="KW-0862">Zinc</keyword>
<dbReference type="Gene3D" id="1.10.287.110">
    <property type="entry name" value="DnaJ domain"/>
    <property type="match status" value="1"/>
</dbReference>
<evidence type="ECO:0000259" key="7">
    <source>
        <dbReference type="PROSITE" id="PS50103"/>
    </source>
</evidence>
<feature type="domain" description="C3H1-type" evidence="7">
    <location>
        <begin position="44"/>
        <end position="72"/>
    </location>
</feature>
<dbReference type="InterPro" id="IPR036855">
    <property type="entry name" value="Znf_CCCH_sf"/>
</dbReference>
<organism evidence="8 9">
    <name type="scientific">Trypanosoma rangeli</name>
    <dbReference type="NCBI Taxonomy" id="5698"/>
    <lineage>
        <taxon>Eukaryota</taxon>
        <taxon>Discoba</taxon>
        <taxon>Euglenozoa</taxon>
        <taxon>Kinetoplastea</taxon>
        <taxon>Metakinetoplastina</taxon>
        <taxon>Trypanosomatida</taxon>
        <taxon>Trypanosomatidae</taxon>
        <taxon>Trypanosoma</taxon>
        <taxon>Herpetosoma</taxon>
    </lineage>
</organism>
<dbReference type="Proteomes" id="UP000283634">
    <property type="component" value="Unassembled WGS sequence"/>
</dbReference>
<sequence length="370" mass="40448">MSFPFAESGFASSDGAYRGADAADTSAAAAAILRTAVPPLLDAGSKSRVCVAFYEAARCPFSNRCEHAHHFSELNSYTQNKLLEMVRVENIPKHFMASRNHGADDSGSRKDTSKHGSAALFHTSYTTEDNTVHATSAATAAVDGGVAHRSLGGASERKKASSHRRGKRASRPHDMSSSNTNLCDNSVSSLASSTDTFFLLSSVQGSKETSPQKGMNREGMETFRIRLPPRCRYPHRVTRGTYYDVLGVQRTATQEEIIASYRRWQKEYKRLKQVDQQNADAHDTIVVEARNVLGHPVLRSEYDRTLPMLWSSNANCSREMARGAATLSPTNSSRSNNMEATGLSMRLAKDISGAETVSFTHSGLADDSIW</sequence>
<dbReference type="GO" id="GO:0008270">
    <property type="term" value="F:zinc ion binding"/>
    <property type="evidence" value="ECO:0007669"/>
    <property type="project" value="UniProtKB-KW"/>
</dbReference>
<keyword evidence="9" id="KW-1185">Reference proteome</keyword>
<evidence type="ECO:0000313" key="8">
    <source>
        <dbReference type="EMBL" id="RNF06956.1"/>
    </source>
</evidence>
<protein>
    <submittedName>
        <fullName evidence="8">Protein G2</fullName>
    </submittedName>
</protein>
<name>A0A422NNF8_TRYRA</name>
<feature type="domain" description="J" evidence="6">
    <location>
        <begin position="241"/>
        <end position="306"/>
    </location>
</feature>
<dbReference type="InterPro" id="IPR001623">
    <property type="entry name" value="DnaJ_domain"/>
</dbReference>
<keyword evidence="1 4" id="KW-0479">Metal-binding</keyword>
<dbReference type="RefSeq" id="XP_029239552.1">
    <property type="nucleotide sequence ID" value="XM_029380739.1"/>
</dbReference>
<dbReference type="SUPFAM" id="SSF90229">
    <property type="entry name" value="CCCH zinc finger"/>
    <property type="match status" value="1"/>
</dbReference>
<feature type="compositionally biased region" description="Basic and acidic residues" evidence="5">
    <location>
        <begin position="101"/>
        <end position="114"/>
    </location>
</feature>
<comment type="caution">
    <text evidence="8">The sequence shown here is derived from an EMBL/GenBank/DDBJ whole genome shotgun (WGS) entry which is preliminary data.</text>
</comment>
<feature type="region of interest" description="Disordered" evidence="5">
    <location>
        <begin position="149"/>
        <end position="181"/>
    </location>
</feature>
<feature type="zinc finger region" description="C3H1-type" evidence="4">
    <location>
        <begin position="44"/>
        <end position="72"/>
    </location>
</feature>
<dbReference type="OrthoDB" id="445556at2759"/>
<accession>A0A422NNF8</accession>
<dbReference type="OMA" id="NRCEHAH"/>
<dbReference type="PROSITE" id="PS50076">
    <property type="entry name" value="DNAJ_2"/>
    <property type="match status" value="1"/>
</dbReference>
<evidence type="ECO:0000256" key="4">
    <source>
        <dbReference type="PROSITE-ProRule" id="PRU00723"/>
    </source>
</evidence>
<keyword evidence="2 4" id="KW-0863">Zinc-finger</keyword>
<evidence type="ECO:0000256" key="3">
    <source>
        <dbReference type="ARBA" id="ARBA00022833"/>
    </source>
</evidence>
<dbReference type="VEuPathDB" id="TriTrypDB:TRSC58_02706"/>
<dbReference type="Pfam" id="PF00226">
    <property type="entry name" value="DnaJ"/>
    <property type="match status" value="1"/>
</dbReference>
<dbReference type="GeneID" id="40327720"/>
<evidence type="ECO:0000256" key="5">
    <source>
        <dbReference type="SAM" id="MobiDB-lite"/>
    </source>
</evidence>
<feature type="region of interest" description="Disordered" evidence="5">
    <location>
        <begin position="97"/>
        <end position="116"/>
    </location>
</feature>
<gene>
    <name evidence="8" type="ORF">TraAM80_03787</name>
</gene>
<evidence type="ECO:0000313" key="9">
    <source>
        <dbReference type="Proteomes" id="UP000283634"/>
    </source>
</evidence>
<evidence type="ECO:0000256" key="1">
    <source>
        <dbReference type="ARBA" id="ARBA00022723"/>
    </source>
</evidence>
<dbReference type="InterPro" id="IPR000571">
    <property type="entry name" value="Znf_CCCH"/>
</dbReference>
<dbReference type="AlphaFoldDB" id="A0A422NNF8"/>